<dbReference type="Proteomes" id="UP001239111">
    <property type="component" value="Chromosome 1"/>
</dbReference>
<name>A0ACC2PR17_9HYME</name>
<proteinExistence type="predicted"/>
<evidence type="ECO:0000313" key="2">
    <source>
        <dbReference type="Proteomes" id="UP001239111"/>
    </source>
</evidence>
<sequence length="365" mass="42201">MSVLAQNRGLNSTQTTLLQEYVRNTRIFRNRMSQSDNENLEGLSAIEEVEKKFDSYPQLFIGGTQVKIDLEDLDEYHTEKAERELRETPETVQEAFKILYDLLAEEEDLYIPLEEKHLRRFLRRCKWYPKSAFKLIKRYHEFKYNHPEFYGNLIPSNERAIFTSGVLTPLPRRASDGTRVVVVEAGRKWDPKVVSLNQIFRGVMCVMEVALTEPKTQVSGVRLVIDMDGLTLNQVTYYTPSFAAGVIEFVRCAMPGRLKGVHIINQSSIFDIVYAFFKPFLQGKLRDRIYFHGGDRSSILSHIDAKTLPKKYGGNFDFPEEPIGEPLFQNACIYEKYFEGKVLDLAIISPFSIEFETFEVPKISF</sequence>
<protein>
    <submittedName>
        <fullName evidence="1">Uncharacterized protein</fullName>
    </submittedName>
</protein>
<gene>
    <name evidence="1" type="ORF">QAD02_020017</name>
</gene>
<evidence type="ECO:0000313" key="1">
    <source>
        <dbReference type="EMBL" id="KAJ8684225.1"/>
    </source>
</evidence>
<comment type="caution">
    <text evidence="1">The sequence shown here is derived from an EMBL/GenBank/DDBJ whole genome shotgun (WGS) entry which is preliminary data.</text>
</comment>
<reference evidence="1" key="1">
    <citation type="submission" date="2023-04" db="EMBL/GenBank/DDBJ databases">
        <title>A chromosome-level genome assembly of the parasitoid wasp Eretmocerus hayati.</title>
        <authorList>
            <person name="Zhong Y."/>
            <person name="Liu S."/>
            <person name="Liu Y."/>
        </authorList>
    </citation>
    <scope>NUCLEOTIDE SEQUENCE</scope>
    <source>
        <strain evidence="1">ZJU_SS_LIU_2023</strain>
    </source>
</reference>
<dbReference type="EMBL" id="CM056741">
    <property type="protein sequence ID" value="KAJ8684225.1"/>
    <property type="molecule type" value="Genomic_DNA"/>
</dbReference>
<accession>A0ACC2PR17</accession>
<organism evidence="1 2">
    <name type="scientific">Eretmocerus hayati</name>
    <dbReference type="NCBI Taxonomy" id="131215"/>
    <lineage>
        <taxon>Eukaryota</taxon>
        <taxon>Metazoa</taxon>
        <taxon>Ecdysozoa</taxon>
        <taxon>Arthropoda</taxon>
        <taxon>Hexapoda</taxon>
        <taxon>Insecta</taxon>
        <taxon>Pterygota</taxon>
        <taxon>Neoptera</taxon>
        <taxon>Endopterygota</taxon>
        <taxon>Hymenoptera</taxon>
        <taxon>Apocrita</taxon>
        <taxon>Proctotrupomorpha</taxon>
        <taxon>Chalcidoidea</taxon>
        <taxon>Aphelinidae</taxon>
        <taxon>Aphelininae</taxon>
        <taxon>Eretmocerus</taxon>
    </lineage>
</organism>
<keyword evidence="2" id="KW-1185">Reference proteome</keyword>